<dbReference type="GO" id="GO:0019005">
    <property type="term" value="C:SCF ubiquitin ligase complex"/>
    <property type="evidence" value="ECO:0007669"/>
    <property type="project" value="InterPro"/>
</dbReference>
<dbReference type="InterPro" id="IPR036322">
    <property type="entry name" value="WD40_repeat_dom_sf"/>
</dbReference>
<dbReference type="PANTHER" id="PTHR20995:SF17">
    <property type="entry name" value="F-BOX_WD REPEAT-CONTAINING PROTEIN 5"/>
    <property type="match status" value="1"/>
</dbReference>
<evidence type="ECO:0000313" key="4">
    <source>
        <dbReference type="EMBL" id="KAK9707972.1"/>
    </source>
</evidence>
<dbReference type="Proteomes" id="UP001458880">
    <property type="component" value="Unassembled WGS sequence"/>
</dbReference>
<dbReference type="SUPFAM" id="SSF81383">
    <property type="entry name" value="F-box domain"/>
    <property type="match status" value="1"/>
</dbReference>
<keyword evidence="5" id="KW-1185">Reference proteome</keyword>
<evidence type="ECO:0000256" key="1">
    <source>
        <dbReference type="PROSITE-ProRule" id="PRU00221"/>
    </source>
</evidence>
<reference evidence="4 5" key="1">
    <citation type="journal article" date="2024" name="BMC Genomics">
        <title>De novo assembly and annotation of Popillia japonica's genome with initial clues to its potential as an invasive pest.</title>
        <authorList>
            <person name="Cucini C."/>
            <person name="Boschi S."/>
            <person name="Funari R."/>
            <person name="Cardaioli E."/>
            <person name="Iannotti N."/>
            <person name="Marturano G."/>
            <person name="Paoli F."/>
            <person name="Bruttini M."/>
            <person name="Carapelli A."/>
            <person name="Frati F."/>
            <person name="Nardi F."/>
        </authorList>
    </citation>
    <scope>NUCLEOTIDE SEQUENCE [LARGE SCALE GENOMIC DNA]</scope>
    <source>
        <strain evidence="4">DMR45628</strain>
    </source>
</reference>
<dbReference type="InterPro" id="IPR001680">
    <property type="entry name" value="WD40_rpt"/>
</dbReference>
<dbReference type="SMART" id="SM00320">
    <property type="entry name" value="WD40"/>
    <property type="match status" value="3"/>
</dbReference>
<feature type="compositionally biased region" description="Acidic residues" evidence="2">
    <location>
        <begin position="349"/>
        <end position="374"/>
    </location>
</feature>
<name>A0AAW1JVH8_POPJA</name>
<feature type="compositionally biased region" description="Polar residues" evidence="2">
    <location>
        <begin position="297"/>
        <end position="315"/>
    </location>
</feature>
<feature type="repeat" description="WD" evidence="1">
    <location>
        <begin position="579"/>
        <end position="611"/>
    </location>
</feature>
<dbReference type="PROSITE" id="PS50082">
    <property type="entry name" value="WD_REPEATS_2"/>
    <property type="match status" value="2"/>
</dbReference>
<dbReference type="InterPro" id="IPR001810">
    <property type="entry name" value="F-box_dom"/>
</dbReference>
<protein>
    <submittedName>
        <fullName evidence="4">WD domain, G-beta repeat</fullName>
    </submittedName>
</protein>
<dbReference type="Pfam" id="PF00400">
    <property type="entry name" value="WD40"/>
    <property type="match status" value="2"/>
</dbReference>
<organism evidence="4 5">
    <name type="scientific">Popillia japonica</name>
    <name type="common">Japanese beetle</name>
    <dbReference type="NCBI Taxonomy" id="7064"/>
    <lineage>
        <taxon>Eukaryota</taxon>
        <taxon>Metazoa</taxon>
        <taxon>Ecdysozoa</taxon>
        <taxon>Arthropoda</taxon>
        <taxon>Hexapoda</taxon>
        <taxon>Insecta</taxon>
        <taxon>Pterygota</taxon>
        <taxon>Neoptera</taxon>
        <taxon>Endopterygota</taxon>
        <taxon>Coleoptera</taxon>
        <taxon>Polyphaga</taxon>
        <taxon>Scarabaeiformia</taxon>
        <taxon>Scarabaeidae</taxon>
        <taxon>Rutelinae</taxon>
        <taxon>Popillia</taxon>
    </lineage>
</organism>
<dbReference type="AlphaFoldDB" id="A0AAW1JVH8"/>
<dbReference type="PROSITE" id="PS50294">
    <property type="entry name" value="WD_REPEATS_REGION"/>
    <property type="match status" value="2"/>
</dbReference>
<dbReference type="InterPro" id="IPR015943">
    <property type="entry name" value="WD40/YVTN_repeat-like_dom_sf"/>
</dbReference>
<dbReference type="InterPro" id="IPR036047">
    <property type="entry name" value="F-box-like_dom_sf"/>
</dbReference>
<dbReference type="EMBL" id="JASPKY010000339">
    <property type="protein sequence ID" value="KAK9707972.1"/>
    <property type="molecule type" value="Genomic_DNA"/>
</dbReference>
<evidence type="ECO:0000313" key="5">
    <source>
        <dbReference type="Proteomes" id="UP001458880"/>
    </source>
</evidence>
<feature type="region of interest" description="Disordered" evidence="2">
    <location>
        <begin position="334"/>
        <end position="384"/>
    </location>
</feature>
<dbReference type="SUPFAM" id="SSF50978">
    <property type="entry name" value="WD40 repeat-like"/>
    <property type="match status" value="1"/>
</dbReference>
<dbReference type="GO" id="GO:0016567">
    <property type="term" value="P:protein ubiquitination"/>
    <property type="evidence" value="ECO:0007669"/>
    <property type="project" value="InterPro"/>
</dbReference>
<evidence type="ECO:0000256" key="2">
    <source>
        <dbReference type="SAM" id="MobiDB-lite"/>
    </source>
</evidence>
<dbReference type="GO" id="GO:0080008">
    <property type="term" value="C:Cul4-RING E3 ubiquitin ligase complex"/>
    <property type="evidence" value="ECO:0007669"/>
    <property type="project" value="InterPro"/>
</dbReference>
<feature type="domain" description="F-box" evidence="3">
    <location>
        <begin position="4"/>
        <end position="50"/>
    </location>
</feature>
<feature type="region of interest" description="Disordered" evidence="2">
    <location>
        <begin position="278"/>
        <end position="319"/>
    </location>
</feature>
<keyword evidence="1" id="KW-0853">WD repeat</keyword>
<evidence type="ECO:0000259" key="3">
    <source>
        <dbReference type="PROSITE" id="PS50181"/>
    </source>
</evidence>
<dbReference type="Gene3D" id="2.130.10.10">
    <property type="entry name" value="YVTN repeat-like/Quinoprotein amine dehydrogenase"/>
    <property type="match status" value="2"/>
</dbReference>
<accession>A0AAW1JVH8</accession>
<feature type="repeat" description="WD" evidence="1">
    <location>
        <begin position="87"/>
        <end position="119"/>
    </location>
</feature>
<gene>
    <name evidence="4" type="ORF">QE152_g27510</name>
</gene>
<dbReference type="PROSITE" id="PS50181">
    <property type="entry name" value="FBOX"/>
    <property type="match status" value="1"/>
</dbReference>
<dbReference type="PANTHER" id="PTHR20995">
    <property type="entry name" value="F-BOX/WD REPEAT-CONTAINING PROTEIN 5"/>
    <property type="match status" value="1"/>
</dbReference>
<comment type="caution">
    <text evidence="4">The sequence shown here is derived from an EMBL/GenBank/DDBJ whole genome shotgun (WGS) entry which is preliminary data.</text>
</comment>
<dbReference type="Pfam" id="PF12937">
    <property type="entry name" value="F-box-like"/>
    <property type="match status" value="1"/>
</dbReference>
<proteinExistence type="predicted"/>
<dbReference type="InterPro" id="IPR042508">
    <property type="entry name" value="FBXW5"/>
</dbReference>
<sequence>MSDNNNWYYLPTTILLKIFDYLDHNEILQTVLVCKRWHEISRDELLWKELFYTHFRVDRTITLQGNSWYNEFKRLCYHIPIVLTETLTEHTNQVLHVSFSHNGKYFATCSKDGYIFVWDSTYPASIKYYKDMKTFSWKYTQYSQFNESDTLLLVSGVHFGSPYSTSGEIAVFSLQDGFELQCRVVNKPYDIFGTWYSDRHLLSGDLHWLAHLVSTSILWINKASQEVDSEHVPITQNLYKFYNRNASSIRAIMVANCLPNSENAEESTQVKDLNVKEEDGEVLEHGNPVSHCDISLPSVSNTQVHIPPRSSQGWRKQNDSVDYATPIRYSADYRKAESQNHDAYTCDSDSVDSDIEIDDDNSSVTTDDDDDDSDEHSLGIESNDDADQVVLNDKYLIFTTGFKTYTPHQIGIKRIKPFMFPKRLDPGPSLKERLVLQERKKELLRSNSPPPEPNWTDFDAVADKFDKIDHLIDLHGHIIGMGLSPDHRYLYVNSRPWPQGYIIRNPLDPPPIAQEIDIHVIDLVTLKQVGTMLRAHKAYTPNNECFFIFLDVCDEYVASGAEDKHGYLWDRHYGICLAKFPHADVVNSVAFNPKDPEMLVTTSDDYTIKVWRSKRKVAQLGLNEAQFQHGVEVRKGQQKINSRRKW</sequence>
<dbReference type="SMART" id="SM00256">
    <property type="entry name" value="FBOX"/>
    <property type="match status" value="1"/>
</dbReference>
<dbReference type="Gene3D" id="1.20.1280.50">
    <property type="match status" value="1"/>
</dbReference>